<keyword evidence="3" id="KW-0167">Capsid protein</keyword>
<evidence type="ECO:0000259" key="2">
    <source>
        <dbReference type="Pfam" id="PF13439"/>
    </source>
</evidence>
<proteinExistence type="predicted"/>
<dbReference type="PANTHER" id="PTHR12526">
    <property type="entry name" value="GLYCOSYLTRANSFERASE"/>
    <property type="match status" value="1"/>
</dbReference>
<name>A0A916K2N1_9BACL</name>
<accession>A0A916K2N1</accession>
<reference evidence="3" key="1">
    <citation type="submission" date="2021-06" db="EMBL/GenBank/DDBJ databases">
        <authorList>
            <person name="Criscuolo A."/>
        </authorList>
    </citation>
    <scope>NUCLEOTIDE SEQUENCE</scope>
    <source>
        <strain evidence="3">CIP111600</strain>
    </source>
</reference>
<dbReference type="AlphaFoldDB" id="A0A916K2N1"/>
<feature type="domain" description="Glycosyltransferase subfamily 4-like N-terminal" evidence="2">
    <location>
        <begin position="34"/>
        <end position="178"/>
    </location>
</feature>
<evidence type="ECO:0000313" key="4">
    <source>
        <dbReference type="Proteomes" id="UP000693672"/>
    </source>
</evidence>
<dbReference type="Pfam" id="PF13439">
    <property type="entry name" value="Glyco_transf_4"/>
    <property type="match status" value="1"/>
</dbReference>
<keyword evidence="3" id="KW-0808">Transferase</keyword>
<dbReference type="EC" id="2.4.-.-" evidence="3"/>
<keyword evidence="3" id="KW-0328">Glycosyltransferase</keyword>
<organism evidence="3 4">
    <name type="scientific">Paenibacillus solanacearum</name>
    <dbReference type="NCBI Taxonomy" id="2048548"/>
    <lineage>
        <taxon>Bacteria</taxon>
        <taxon>Bacillati</taxon>
        <taxon>Bacillota</taxon>
        <taxon>Bacilli</taxon>
        <taxon>Bacillales</taxon>
        <taxon>Paenibacillaceae</taxon>
        <taxon>Paenibacillus</taxon>
    </lineage>
</organism>
<sequence length="396" mass="44864">MRIAFICTEMMTVPPLRGGAIQILIDGVAPHIGRKHRLTVFCITDPSLPDRERVKGVEYIRVPREGYVRGVAQELARLQSAASERDPKKKRYFDIIHVFNRPKDVLIYKKAMPKSRFVVSVHNEMFRGSKVKKELGEVIIQSVDRIMCISDYIGRTIVERFPSAKGKLHTVYSGIHLKKYMPIGSAEAQPVRQQLREKYGVVDKKVVLFVGRLSRVKGPDVLIEAMKQVVMQHDNAVLAVIGSKWFYDERVDEYGQYLRRIAEPLGGRVLFTGFVPPSEIPSYYLLGDLFVCSSQWEEPLARVHYEAMGAGLPIITTNRGGNAEIMKRDVSGIVIDDYDNPKAIADAISLLLSRPDKAMSLAKAGRAMAEANFGFQHVAKRLLRMYDEMKRRSKQK</sequence>
<dbReference type="InterPro" id="IPR001296">
    <property type="entry name" value="Glyco_trans_1"/>
</dbReference>
<dbReference type="Pfam" id="PF00534">
    <property type="entry name" value="Glycos_transf_1"/>
    <property type="match status" value="1"/>
</dbReference>
<keyword evidence="4" id="KW-1185">Reference proteome</keyword>
<feature type="domain" description="Glycosyl transferase family 1" evidence="1">
    <location>
        <begin position="192"/>
        <end position="367"/>
    </location>
</feature>
<gene>
    <name evidence="3" type="primary">cotSA_1</name>
    <name evidence="3" type="ORF">PAESOLCIP111_03350</name>
</gene>
<dbReference type="CDD" id="cd03801">
    <property type="entry name" value="GT4_PimA-like"/>
    <property type="match status" value="1"/>
</dbReference>
<protein>
    <submittedName>
        <fullName evidence="3">Spore coat protein SA</fullName>
        <ecNumber evidence="3">2.4.-.-</ecNumber>
    </submittedName>
</protein>
<dbReference type="GO" id="GO:0016757">
    <property type="term" value="F:glycosyltransferase activity"/>
    <property type="evidence" value="ECO:0007669"/>
    <property type="project" value="UniProtKB-KW"/>
</dbReference>
<keyword evidence="3" id="KW-0946">Virion</keyword>
<dbReference type="PANTHER" id="PTHR12526:SF638">
    <property type="entry name" value="SPORE COAT PROTEIN SA"/>
    <property type="match status" value="1"/>
</dbReference>
<dbReference type="EMBL" id="CAJVAS010000014">
    <property type="protein sequence ID" value="CAG7632134.1"/>
    <property type="molecule type" value="Genomic_DNA"/>
</dbReference>
<dbReference type="InterPro" id="IPR028098">
    <property type="entry name" value="Glyco_trans_4-like_N"/>
</dbReference>
<dbReference type="Proteomes" id="UP000693672">
    <property type="component" value="Unassembled WGS sequence"/>
</dbReference>
<evidence type="ECO:0000313" key="3">
    <source>
        <dbReference type="EMBL" id="CAG7632134.1"/>
    </source>
</evidence>
<comment type="caution">
    <text evidence="3">The sequence shown here is derived from an EMBL/GenBank/DDBJ whole genome shotgun (WGS) entry which is preliminary data.</text>
</comment>
<evidence type="ECO:0000259" key="1">
    <source>
        <dbReference type="Pfam" id="PF00534"/>
    </source>
</evidence>